<dbReference type="GO" id="GO:0004467">
    <property type="term" value="F:long-chain fatty acid-CoA ligase activity"/>
    <property type="evidence" value="ECO:0007669"/>
    <property type="project" value="UniProtKB-EC"/>
</dbReference>
<dbReference type="Pfam" id="PF00501">
    <property type="entry name" value="AMP-binding"/>
    <property type="match status" value="1"/>
</dbReference>
<evidence type="ECO:0000256" key="1">
    <source>
        <dbReference type="ARBA" id="ARBA00006432"/>
    </source>
</evidence>
<name>A0A0A9Y1M8_LYGHE</name>
<dbReference type="PANTHER" id="PTHR43272">
    <property type="entry name" value="LONG-CHAIN-FATTY-ACID--COA LIGASE"/>
    <property type="match status" value="1"/>
</dbReference>
<keyword evidence="5" id="KW-0067">ATP-binding</keyword>
<evidence type="ECO:0000256" key="4">
    <source>
        <dbReference type="ARBA" id="ARBA00022832"/>
    </source>
</evidence>
<evidence type="ECO:0000256" key="6">
    <source>
        <dbReference type="ARBA" id="ARBA00026121"/>
    </source>
</evidence>
<keyword evidence="3" id="KW-0547">Nucleotide-binding</keyword>
<gene>
    <name evidence="9" type="ORF">CM83_37569</name>
</gene>
<keyword evidence="2 9" id="KW-0436">Ligase</keyword>
<dbReference type="GO" id="GO:0016020">
    <property type="term" value="C:membrane"/>
    <property type="evidence" value="ECO:0007669"/>
    <property type="project" value="TreeGrafter"/>
</dbReference>
<reference evidence="9" key="1">
    <citation type="journal article" date="2014" name="PLoS ONE">
        <title>Transcriptome-Based Identification of ABC Transporters in the Western Tarnished Plant Bug Lygus hesperus.</title>
        <authorList>
            <person name="Hull J.J."/>
            <person name="Chaney K."/>
            <person name="Geib S.M."/>
            <person name="Fabrick J.A."/>
            <person name="Brent C.S."/>
            <person name="Walsh D."/>
            <person name="Lavine L.C."/>
        </authorList>
    </citation>
    <scope>NUCLEOTIDE SEQUENCE</scope>
</reference>
<dbReference type="EC" id="6.2.1.3" evidence="6"/>
<evidence type="ECO:0000256" key="3">
    <source>
        <dbReference type="ARBA" id="ARBA00022741"/>
    </source>
</evidence>
<evidence type="ECO:0000313" key="9">
    <source>
        <dbReference type="EMBL" id="JAG23430.1"/>
    </source>
</evidence>
<accession>A0A0A9Y1M8</accession>
<dbReference type="GO" id="GO:0005524">
    <property type="term" value="F:ATP binding"/>
    <property type="evidence" value="ECO:0007669"/>
    <property type="project" value="UniProtKB-KW"/>
</dbReference>
<keyword evidence="4" id="KW-0443">Lipid metabolism</keyword>
<dbReference type="SUPFAM" id="SSF56801">
    <property type="entry name" value="Acetyl-CoA synthetase-like"/>
    <property type="match status" value="1"/>
</dbReference>
<dbReference type="InterPro" id="IPR000873">
    <property type="entry name" value="AMP-dep_synth/lig_dom"/>
</dbReference>
<dbReference type="PROSITE" id="PS00455">
    <property type="entry name" value="AMP_BINDING"/>
    <property type="match status" value="1"/>
</dbReference>
<feature type="domain" description="AMP-dependent synthetase/ligase" evidence="8">
    <location>
        <begin position="35"/>
        <end position="154"/>
    </location>
</feature>
<proteinExistence type="inferred from homology"/>
<evidence type="ECO:0000256" key="2">
    <source>
        <dbReference type="ARBA" id="ARBA00022598"/>
    </source>
</evidence>
<comment type="catalytic activity">
    <reaction evidence="7">
        <text>a long-chain fatty acid + ATP + CoA = a long-chain fatty acyl-CoA + AMP + diphosphate</text>
        <dbReference type="Rhea" id="RHEA:15421"/>
        <dbReference type="ChEBI" id="CHEBI:30616"/>
        <dbReference type="ChEBI" id="CHEBI:33019"/>
        <dbReference type="ChEBI" id="CHEBI:57287"/>
        <dbReference type="ChEBI" id="CHEBI:57560"/>
        <dbReference type="ChEBI" id="CHEBI:83139"/>
        <dbReference type="ChEBI" id="CHEBI:456215"/>
        <dbReference type="EC" id="6.2.1.3"/>
    </reaction>
</comment>
<reference evidence="9" key="2">
    <citation type="submission" date="2014-07" db="EMBL/GenBank/DDBJ databases">
        <authorList>
            <person name="Hull J."/>
        </authorList>
    </citation>
    <scope>NUCLEOTIDE SEQUENCE</scope>
</reference>
<comment type="similarity">
    <text evidence="1">Belongs to the ATP-dependent AMP-binding enzyme family.</text>
</comment>
<dbReference type="PANTHER" id="PTHR43272:SF83">
    <property type="entry name" value="ACYL-COA SYNTHETASE LONG-CHAIN, ISOFORM J"/>
    <property type="match status" value="1"/>
</dbReference>
<dbReference type="InterPro" id="IPR042099">
    <property type="entry name" value="ANL_N_sf"/>
</dbReference>
<evidence type="ECO:0000259" key="8">
    <source>
        <dbReference type="Pfam" id="PF00501"/>
    </source>
</evidence>
<keyword evidence="4" id="KW-0276">Fatty acid metabolism</keyword>
<dbReference type="EMBL" id="GBHO01020174">
    <property type="protein sequence ID" value="JAG23430.1"/>
    <property type="molecule type" value="Transcribed_RNA"/>
</dbReference>
<dbReference type="AlphaFoldDB" id="A0A0A9Y1M8"/>
<evidence type="ECO:0000256" key="5">
    <source>
        <dbReference type="ARBA" id="ARBA00022840"/>
    </source>
</evidence>
<evidence type="ECO:0000256" key="7">
    <source>
        <dbReference type="ARBA" id="ARBA00036813"/>
    </source>
</evidence>
<protein>
    <recommendedName>
        <fullName evidence="6">long-chain-fatty-acid--CoA ligase</fullName>
        <ecNumber evidence="6">6.2.1.3</ecNumber>
    </recommendedName>
</protein>
<sequence>MKIIYLDALPADIDPKGHHLLSWSSVMKIGKESTKPYTVVNNAEAELLVMYTSGTTGNPKGVIHSIGALTHGYHALSSAITELIGQEPNETYVSYLPAAHIFEFTCELIMLSRGILLCFGSPRTLTDVSARPCGDITYYKPFFMIGVPRIFEAIKKTV</sequence>
<organism evidence="9">
    <name type="scientific">Lygus hesperus</name>
    <name type="common">Western plant bug</name>
    <dbReference type="NCBI Taxonomy" id="30085"/>
    <lineage>
        <taxon>Eukaryota</taxon>
        <taxon>Metazoa</taxon>
        <taxon>Ecdysozoa</taxon>
        <taxon>Arthropoda</taxon>
        <taxon>Hexapoda</taxon>
        <taxon>Insecta</taxon>
        <taxon>Pterygota</taxon>
        <taxon>Neoptera</taxon>
        <taxon>Paraneoptera</taxon>
        <taxon>Hemiptera</taxon>
        <taxon>Heteroptera</taxon>
        <taxon>Panheteroptera</taxon>
        <taxon>Cimicomorpha</taxon>
        <taxon>Miridae</taxon>
        <taxon>Mirini</taxon>
        <taxon>Lygus</taxon>
    </lineage>
</organism>
<dbReference type="GO" id="GO:0005783">
    <property type="term" value="C:endoplasmic reticulum"/>
    <property type="evidence" value="ECO:0007669"/>
    <property type="project" value="TreeGrafter"/>
</dbReference>
<dbReference type="Gene3D" id="3.40.50.12780">
    <property type="entry name" value="N-terminal domain of ligase-like"/>
    <property type="match status" value="1"/>
</dbReference>
<dbReference type="InterPro" id="IPR020845">
    <property type="entry name" value="AMP-binding_CS"/>
</dbReference>